<accession>A0A1H1HLX9</accession>
<evidence type="ECO:0000256" key="1">
    <source>
        <dbReference type="SAM" id="Phobius"/>
    </source>
</evidence>
<dbReference type="Proteomes" id="UP000198848">
    <property type="component" value="Unassembled WGS sequence"/>
</dbReference>
<dbReference type="OrthoDB" id="327186at2157"/>
<dbReference type="RefSeq" id="WP_090383144.1">
    <property type="nucleotide sequence ID" value="NZ_FNLC01000003.1"/>
</dbReference>
<feature type="transmembrane region" description="Helical" evidence="1">
    <location>
        <begin position="43"/>
        <end position="66"/>
    </location>
</feature>
<organism evidence="2 3">
    <name type="scientific">Natronobacterium texcoconense</name>
    <dbReference type="NCBI Taxonomy" id="1095778"/>
    <lineage>
        <taxon>Archaea</taxon>
        <taxon>Methanobacteriati</taxon>
        <taxon>Methanobacteriota</taxon>
        <taxon>Stenosarchaea group</taxon>
        <taxon>Halobacteria</taxon>
        <taxon>Halobacteriales</taxon>
        <taxon>Natrialbaceae</taxon>
        <taxon>Natronobacterium</taxon>
    </lineage>
</organism>
<keyword evidence="3" id="KW-1185">Reference proteome</keyword>
<name>A0A1H1HLX9_NATTX</name>
<keyword evidence="1" id="KW-1133">Transmembrane helix</keyword>
<feature type="transmembrane region" description="Helical" evidence="1">
    <location>
        <begin position="12"/>
        <end position="36"/>
    </location>
</feature>
<evidence type="ECO:0000313" key="3">
    <source>
        <dbReference type="Proteomes" id="UP000198848"/>
    </source>
</evidence>
<keyword evidence="1" id="KW-0812">Transmembrane</keyword>
<reference evidence="3" key="1">
    <citation type="submission" date="2016-10" db="EMBL/GenBank/DDBJ databases">
        <authorList>
            <person name="Varghese N."/>
            <person name="Submissions S."/>
        </authorList>
    </citation>
    <scope>NUCLEOTIDE SEQUENCE [LARGE SCALE GENOMIC DNA]</scope>
    <source>
        <strain evidence="3">DSM 24767</strain>
    </source>
</reference>
<proteinExistence type="predicted"/>
<sequence length="72" mass="7895">MRNRFESDVGFYYAVGAFTITIFVVGLAVLTVVAPAGIGTRELVGLVIGFTLFMLVYFVSVAVHHLEDLEEL</sequence>
<protein>
    <submittedName>
        <fullName evidence="2">Uncharacterized protein</fullName>
    </submittedName>
</protein>
<dbReference type="STRING" id="1095778.SAMN04489842_2867"/>
<keyword evidence="1" id="KW-0472">Membrane</keyword>
<dbReference type="EMBL" id="FNLC01000003">
    <property type="protein sequence ID" value="SDR26383.1"/>
    <property type="molecule type" value="Genomic_DNA"/>
</dbReference>
<dbReference type="AlphaFoldDB" id="A0A1H1HLX9"/>
<gene>
    <name evidence="2" type="ORF">SAMN04489842_2867</name>
</gene>
<evidence type="ECO:0000313" key="2">
    <source>
        <dbReference type="EMBL" id="SDR26383.1"/>
    </source>
</evidence>